<gene>
    <name evidence="2" type="ORF">O181_020916</name>
</gene>
<proteinExistence type="predicted"/>
<comment type="caution">
    <text evidence="2">The sequence shown here is derived from an EMBL/GenBank/DDBJ whole genome shotgun (WGS) entry which is preliminary data.</text>
</comment>
<feature type="region of interest" description="Disordered" evidence="1">
    <location>
        <begin position="51"/>
        <end position="79"/>
    </location>
</feature>
<evidence type="ECO:0000256" key="1">
    <source>
        <dbReference type="SAM" id="MobiDB-lite"/>
    </source>
</evidence>
<dbReference type="AlphaFoldDB" id="A0A9Q3C9Z1"/>
<accession>A0A9Q3C9Z1</accession>
<protein>
    <submittedName>
        <fullName evidence="2">Uncharacterized protein</fullName>
    </submittedName>
</protein>
<feature type="compositionally biased region" description="Basic and acidic residues" evidence="1">
    <location>
        <begin position="64"/>
        <end position="79"/>
    </location>
</feature>
<dbReference type="EMBL" id="AVOT02006289">
    <property type="protein sequence ID" value="MBW0481201.1"/>
    <property type="molecule type" value="Genomic_DNA"/>
</dbReference>
<evidence type="ECO:0000313" key="3">
    <source>
        <dbReference type="Proteomes" id="UP000765509"/>
    </source>
</evidence>
<dbReference type="Proteomes" id="UP000765509">
    <property type="component" value="Unassembled WGS sequence"/>
</dbReference>
<sequence>MEVEDPPVKYYDHMRCVEEVSLLSPWKIHPNIGNKQEGLPSTKFQFLPALPPHPTAPPGRHAKIKEEGPYALERDDVKI</sequence>
<reference evidence="2" key="1">
    <citation type="submission" date="2021-03" db="EMBL/GenBank/DDBJ databases">
        <title>Draft genome sequence of rust myrtle Austropuccinia psidii MF-1, a brazilian biotype.</title>
        <authorList>
            <person name="Quecine M.C."/>
            <person name="Pachon D.M.R."/>
            <person name="Bonatelli M.L."/>
            <person name="Correr F.H."/>
            <person name="Franceschini L.M."/>
            <person name="Leite T.F."/>
            <person name="Margarido G.R.A."/>
            <person name="Almeida C.A."/>
            <person name="Ferrarezi J.A."/>
            <person name="Labate C.A."/>
        </authorList>
    </citation>
    <scope>NUCLEOTIDE SEQUENCE</scope>
    <source>
        <strain evidence="2">MF-1</strain>
    </source>
</reference>
<name>A0A9Q3C9Z1_9BASI</name>
<evidence type="ECO:0000313" key="2">
    <source>
        <dbReference type="EMBL" id="MBW0481201.1"/>
    </source>
</evidence>
<keyword evidence="3" id="KW-1185">Reference proteome</keyword>
<organism evidence="2 3">
    <name type="scientific">Austropuccinia psidii MF-1</name>
    <dbReference type="NCBI Taxonomy" id="1389203"/>
    <lineage>
        <taxon>Eukaryota</taxon>
        <taxon>Fungi</taxon>
        <taxon>Dikarya</taxon>
        <taxon>Basidiomycota</taxon>
        <taxon>Pucciniomycotina</taxon>
        <taxon>Pucciniomycetes</taxon>
        <taxon>Pucciniales</taxon>
        <taxon>Sphaerophragmiaceae</taxon>
        <taxon>Austropuccinia</taxon>
    </lineage>
</organism>